<dbReference type="InterPro" id="IPR000061">
    <property type="entry name" value="Surp"/>
</dbReference>
<dbReference type="Proteomes" id="UP000494165">
    <property type="component" value="Unassembled WGS sequence"/>
</dbReference>
<dbReference type="OrthoDB" id="4822at2759"/>
<dbReference type="GO" id="GO:0006397">
    <property type="term" value="P:mRNA processing"/>
    <property type="evidence" value="ECO:0007669"/>
    <property type="project" value="UniProtKB-KW"/>
</dbReference>
<dbReference type="PROSITE" id="PS50174">
    <property type="entry name" value="G_PATCH"/>
    <property type="match status" value="1"/>
</dbReference>
<feature type="region of interest" description="Disordered" evidence="5">
    <location>
        <begin position="406"/>
        <end position="426"/>
    </location>
</feature>
<evidence type="ECO:0000259" key="6">
    <source>
        <dbReference type="PROSITE" id="PS50128"/>
    </source>
</evidence>
<feature type="compositionally biased region" description="Pro residues" evidence="5">
    <location>
        <begin position="185"/>
        <end position="195"/>
    </location>
</feature>
<feature type="domain" description="SURP motif" evidence="6">
    <location>
        <begin position="343"/>
        <end position="386"/>
    </location>
</feature>
<dbReference type="PANTHER" id="PTHR23340:SF0">
    <property type="entry name" value="SURP AND G-PATCH DOMAIN-CONTAINING PROTEIN 1 ISOFORM X1"/>
    <property type="match status" value="1"/>
</dbReference>
<keyword evidence="4" id="KW-0539">Nucleus</keyword>
<dbReference type="AlphaFoldDB" id="A0A8S1CJN6"/>
<feature type="compositionally biased region" description="Low complexity" evidence="5">
    <location>
        <begin position="168"/>
        <end position="177"/>
    </location>
</feature>
<feature type="compositionally biased region" description="Polar residues" evidence="5">
    <location>
        <begin position="84"/>
        <end position="97"/>
    </location>
</feature>
<evidence type="ECO:0000256" key="2">
    <source>
        <dbReference type="ARBA" id="ARBA00022664"/>
    </source>
</evidence>
<accession>A0A8S1CJN6</accession>
<reference evidence="8 9" key="1">
    <citation type="submission" date="2020-04" db="EMBL/GenBank/DDBJ databases">
        <authorList>
            <person name="Alioto T."/>
            <person name="Alioto T."/>
            <person name="Gomez Garrido J."/>
        </authorList>
    </citation>
    <scope>NUCLEOTIDE SEQUENCE [LARGE SCALE GENOMIC DNA]</scope>
</reference>
<dbReference type="PROSITE" id="PS50128">
    <property type="entry name" value="SURP"/>
    <property type="match status" value="1"/>
</dbReference>
<dbReference type="SMART" id="SM00443">
    <property type="entry name" value="G_patch"/>
    <property type="match status" value="1"/>
</dbReference>
<gene>
    <name evidence="8" type="ORF">CLODIP_2_CD02615</name>
</gene>
<name>A0A8S1CJN6_9INSE</name>
<keyword evidence="3" id="KW-0508">mRNA splicing</keyword>
<dbReference type="Pfam" id="PF01805">
    <property type="entry name" value="Surp"/>
    <property type="match status" value="1"/>
</dbReference>
<evidence type="ECO:0008006" key="10">
    <source>
        <dbReference type="Google" id="ProtNLM"/>
    </source>
</evidence>
<evidence type="ECO:0000259" key="7">
    <source>
        <dbReference type="PROSITE" id="PS50174"/>
    </source>
</evidence>
<feature type="domain" description="G-patch" evidence="7">
    <location>
        <begin position="595"/>
        <end position="642"/>
    </location>
</feature>
<dbReference type="GO" id="GO:0008380">
    <property type="term" value="P:RNA splicing"/>
    <property type="evidence" value="ECO:0007669"/>
    <property type="project" value="UniProtKB-KW"/>
</dbReference>
<dbReference type="EMBL" id="CADEPI010000046">
    <property type="protein sequence ID" value="CAB3369623.1"/>
    <property type="molecule type" value="Genomic_DNA"/>
</dbReference>
<feature type="compositionally biased region" description="Polar residues" evidence="5">
    <location>
        <begin position="128"/>
        <end position="147"/>
    </location>
</feature>
<keyword evidence="9" id="KW-1185">Reference proteome</keyword>
<keyword evidence="2" id="KW-0507">mRNA processing</keyword>
<dbReference type="InterPro" id="IPR040169">
    <property type="entry name" value="SUGP1/2"/>
</dbReference>
<feature type="compositionally biased region" description="Basic and acidic residues" evidence="5">
    <location>
        <begin position="406"/>
        <end position="415"/>
    </location>
</feature>
<dbReference type="GO" id="GO:0003723">
    <property type="term" value="F:RNA binding"/>
    <property type="evidence" value="ECO:0007669"/>
    <property type="project" value="InterPro"/>
</dbReference>
<organism evidence="8 9">
    <name type="scientific">Cloeon dipterum</name>
    <dbReference type="NCBI Taxonomy" id="197152"/>
    <lineage>
        <taxon>Eukaryota</taxon>
        <taxon>Metazoa</taxon>
        <taxon>Ecdysozoa</taxon>
        <taxon>Arthropoda</taxon>
        <taxon>Hexapoda</taxon>
        <taxon>Insecta</taxon>
        <taxon>Pterygota</taxon>
        <taxon>Palaeoptera</taxon>
        <taxon>Ephemeroptera</taxon>
        <taxon>Pisciforma</taxon>
        <taxon>Baetidae</taxon>
        <taxon>Cloeon</taxon>
    </lineage>
</organism>
<feature type="region of interest" description="Disordered" evidence="5">
    <location>
        <begin position="19"/>
        <end position="98"/>
    </location>
</feature>
<evidence type="ECO:0000256" key="4">
    <source>
        <dbReference type="ARBA" id="ARBA00023242"/>
    </source>
</evidence>
<protein>
    <recommendedName>
        <fullName evidence="10">G-patch domain-containing protein</fullName>
    </recommendedName>
</protein>
<comment type="subcellular location">
    <subcellularLocation>
        <location evidence="1">Nucleus</location>
    </subcellularLocation>
</comment>
<dbReference type="GO" id="GO:0005654">
    <property type="term" value="C:nucleoplasm"/>
    <property type="evidence" value="ECO:0007669"/>
    <property type="project" value="TreeGrafter"/>
</dbReference>
<feature type="region of interest" description="Disordered" evidence="5">
    <location>
        <begin position="117"/>
        <end position="195"/>
    </location>
</feature>
<feature type="compositionally biased region" description="Low complexity" evidence="5">
    <location>
        <begin position="67"/>
        <end position="83"/>
    </location>
</feature>
<sequence length="678" mass="75481">MSKQEELIEQKKKELLAKISASQKPQTATTTTTTPLNAAPTLATATTQPKHALRARSFGKRPNWWKSRNNASSSSANTSETTTIPSSTAAIKSSSDNIMFKNDGSFLDKFKKISDVVPKEEPMDHVGYSNTSSYQGQSYNDRGFSQGQTGGSHYVSSVPSNRPPSPYSPSRMSPDSSPVHRPQYSAPPPPNPALLQIPPPNMLQQNPPPFPPLPMVSMGVPPPPVMVSTSVPPPPVNIQQPPPLMSFPPPQPPPVMSQPPPPIMSIPPPNLNTPPPTLNPQYPPPLMAQHSQQMTVTTVTVSVSSGIPMMTQQPMVTFTEAVPENIGQQVSPAGDVTALLTPASRQLAEMVAEGGDEIEDMARERNRDDPTMWFLYQPDGDAYRQYRDLVNNLRAAKAIKVEQKAHIKMEPESKQSRKRKSRWAPEDEKVNIAAPGVLPSIGKIPMGRGPAPMLTKVTRTDTKLLAYAKSAYGTVHLSEEDWKKCEDHYKVHLLYNDMMRKKEQLARLERAGKHKYEYDSDEDVEGGTWEHKLRSAEMEATNKWADELTKQAEGKHHIGDFLPPAELEKFMEKYSAAKEGRELDVSDYKEFKLKEDNIGFKMLQKLGWSEGQGLGSDGQGIVDPVNKGNVRSENHGLGVKRPDNICSEDDEYDAYRKRMMLAYRFRPNPLNNPRRNYY</sequence>
<proteinExistence type="predicted"/>
<dbReference type="PANTHER" id="PTHR23340">
    <property type="entry name" value="ARGININE/SERINE RICH SPLICING FACTOR SF4/14"/>
    <property type="match status" value="1"/>
</dbReference>
<dbReference type="InterPro" id="IPR000467">
    <property type="entry name" value="G_patch_dom"/>
</dbReference>
<dbReference type="InterPro" id="IPR035967">
    <property type="entry name" value="SWAP/Surp_sf"/>
</dbReference>
<dbReference type="Gene3D" id="1.10.10.790">
    <property type="entry name" value="Surp module"/>
    <property type="match status" value="1"/>
</dbReference>
<comment type="caution">
    <text evidence="8">The sequence shown here is derived from an EMBL/GenBank/DDBJ whole genome shotgun (WGS) entry which is preliminary data.</text>
</comment>
<evidence type="ECO:0000256" key="3">
    <source>
        <dbReference type="ARBA" id="ARBA00023187"/>
    </source>
</evidence>
<feature type="compositionally biased region" description="Low complexity" evidence="5">
    <location>
        <begin position="27"/>
        <end position="47"/>
    </location>
</feature>
<dbReference type="SUPFAM" id="SSF109905">
    <property type="entry name" value="Surp module (SWAP domain)"/>
    <property type="match status" value="1"/>
</dbReference>
<evidence type="ECO:0000313" key="9">
    <source>
        <dbReference type="Proteomes" id="UP000494165"/>
    </source>
</evidence>
<evidence type="ECO:0000256" key="1">
    <source>
        <dbReference type="ARBA" id="ARBA00004123"/>
    </source>
</evidence>
<evidence type="ECO:0000313" key="8">
    <source>
        <dbReference type="EMBL" id="CAB3369623.1"/>
    </source>
</evidence>
<dbReference type="Pfam" id="PF01585">
    <property type="entry name" value="G-patch"/>
    <property type="match status" value="1"/>
</dbReference>
<evidence type="ECO:0000256" key="5">
    <source>
        <dbReference type="SAM" id="MobiDB-lite"/>
    </source>
</evidence>